<dbReference type="InterPro" id="IPR005790">
    <property type="entry name" value="DNA_polIII_delta"/>
</dbReference>
<dbReference type="GO" id="GO:0009360">
    <property type="term" value="C:DNA polymerase III complex"/>
    <property type="evidence" value="ECO:0007669"/>
    <property type="project" value="InterPro"/>
</dbReference>
<evidence type="ECO:0000256" key="2">
    <source>
        <dbReference type="ARBA" id="ARBA00017703"/>
    </source>
</evidence>
<dbReference type="InterPro" id="IPR008921">
    <property type="entry name" value="DNA_pol3_clamp-load_cplx_C"/>
</dbReference>
<dbReference type="Gene3D" id="1.10.8.60">
    <property type="match status" value="1"/>
</dbReference>
<evidence type="ECO:0000313" key="11">
    <source>
        <dbReference type="EMBL" id="PIP16816.1"/>
    </source>
</evidence>
<name>A0A2G9YC59_9BACT</name>
<dbReference type="PANTHER" id="PTHR34388:SF1">
    <property type="entry name" value="DNA POLYMERASE III SUBUNIT DELTA"/>
    <property type="match status" value="1"/>
</dbReference>
<keyword evidence="5" id="KW-0235">DNA replication</keyword>
<dbReference type="InterPro" id="IPR010372">
    <property type="entry name" value="DNA_pol3_delta_N"/>
</dbReference>
<comment type="similarity">
    <text evidence="7">Belongs to the DNA polymerase HolA subunit family.</text>
</comment>
<proteinExistence type="inferred from homology"/>
<evidence type="ECO:0000256" key="4">
    <source>
        <dbReference type="ARBA" id="ARBA00022695"/>
    </source>
</evidence>
<dbReference type="InterPro" id="IPR048466">
    <property type="entry name" value="DNA_pol3_delta-like_C"/>
</dbReference>
<comment type="caution">
    <text evidence="11">The sequence shown here is derived from an EMBL/GenBank/DDBJ whole genome shotgun (WGS) entry which is preliminary data.</text>
</comment>
<keyword evidence="3" id="KW-0808">Transferase</keyword>
<dbReference type="SUPFAM" id="SSF48019">
    <property type="entry name" value="post-AAA+ oligomerization domain-like"/>
    <property type="match status" value="1"/>
</dbReference>
<evidence type="ECO:0000259" key="10">
    <source>
        <dbReference type="Pfam" id="PF21694"/>
    </source>
</evidence>
<evidence type="ECO:0000256" key="6">
    <source>
        <dbReference type="ARBA" id="ARBA00022932"/>
    </source>
</evidence>
<keyword evidence="6" id="KW-0239">DNA-directed DNA polymerase</keyword>
<dbReference type="PANTHER" id="PTHR34388">
    <property type="entry name" value="DNA POLYMERASE III SUBUNIT DELTA"/>
    <property type="match status" value="1"/>
</dbReference>
<dbReference type="NCBIfam" id="TIGR01128">
    <property type="entry name" value="holA"/>
    <property type="match status" value="1"/>
</dbReference>
<keyword evidence="4" id="KW-0548">Nucleotidyltransferase</keyword>
<dbReference type="GO" id="GO:0003677">
    <property type="term" value="F:DNA binding"/>
    <property type="evidence" value="ECO:0007669"/>
    <property type="project" value="InterPro"/>
</dbReference>
<evidence type="ECO:0000259" key="9">
    <source>
        <dbReference type="Pfam" id="PF06144"/>
    </source>
</evidence>
<dbReference type="GO" id="GO:0003887">
    <property type="term" value="F:DNA-directed DNA polymerase activity"/>
    <property type="evidence" value="ECO:0007669"/>
    <property type="project" value="UniProtKB-KW"/>
</dbReference>
<evidence type="ECO:0000256" key="3">
    <source>
        <dbReference type="ARBA" id="ARBA00022679"/>
    </source>
</evidence>
<dbReference type="Gene3D" id="1.20.272.10">
    <property type="match status" value="1"/>
</dbReference>
<evidence type="ECO:0000256" key="7">
    <source>
        <dbReference type="ARBA" id="ARBA00034754"/>
    </source>
</evidence>
<organism evidence="11 12">
    <name type="scientific">Candidatus Portnoybacteria bacterium CG23_combo_of_CG06-09_8_20_14_all_37_13</name>
    <dbReference type="NCBI Taxonomy" id="1974819"/>
    <lineage>
        <taxon>Bacteria</taxon>
        <taxon>Candidatus Portnoyibacteriota</taxon>
    </lineage>
</organism>
<sequence>MIILLYGEDGYRSRRKLKEIIELYQAKHKTGLNLVRLKEEDLDFGEIKKEIEAVSMFDEKKLIILENIFKNKNFLESFSDYAKKNKLKENKDVVLVIYQEGKLALTPWKTWLTMFEEFRPLAGTELSNWLKKEVAERKINISLAAANKLIAHVGNDLWQLNNELNKLGSYKVNQPINEEDIDLLVGAKIEVNIFKTLDALARKDKKTALKLLHEHLNQGEKEVYLLTMFVYQLRGLLKLKDLVARGTPYYSLAKRSGLHPYAVKKSWSLLQNFNLDQLKKIYRRLLEIELALKKGRLDGPTAFDLLLVEI</sequence>
<protein>
    <recommendedName>
        <fullName evidence="2">DNA polymerase III subunit delta</fullName>
        <ecNumber evidence="1">2.7.7.7</ecNumber>
    </recommendedName>
</protein>
<dbReference type="EC" id="2.7.7.7" evidence="1"/>
<dbReference type="AlphaFoldDB" id="A0A2G9YC59"/>
<accession>A0A2G9YC59</accession>
<evidence type="ECO:0000313" key="12">
    <source>
        <dbReference type="Proteomes" id="UP000231480"/>
    </source>
</evidence>
<feature type="domain" description="DNA polymerase III delta N-terminal" evidence="9">
    <location>
        <begin position="4"/>
        <end position="104"/>
    </location>
</feature>
<evidence type="ECO:0000256" key="5">
    <source>
        <dbReference type="ARBA" id="ARBA00022705"/>
    </source>
</evidence>
<evidence type="ECO:0000256" key="8">
    <source>
        <dbReference type="ARBA" id="ARBA00049244"/>
    </source>
</evidence>
<reference evidence="11 12" key="1">
    <citation type="submission" date="2017-09" db="EMBL/GenBank/DDBJ databases">
        <title>Depth-based differentiation of microbial function through sediment-hosted aquifers and enrichment of novel symbionts in the deep terrestrial subsurface.</title>
        <authorList>
            <person name="Probst A.J."/>
            <person name="Ladd B."/>
            <person name="Jarett J.K."/>
            <person name="Geller-Mcgrath D.E."/>
            <person name="Sieber C.M."/>
            <person name="Emerson J.B."/>
            <person name="Anantharaman K."/>
            <person name="Thomas B.C."/>
            <person name="Malmstrom R."/>
            <person name="Stieglmeier M."/>
            <person name="Klingl A."/>
            <person name="Woyke T."/>
            <person name="Ryan C.M."/>
            <person name="Banfield J.F."/>
        </authorList>
    </citation>
    <scope>NUCLEOTIDE SEQUENCE [LARGE SCALE GENOMIC DNA]</scope>
    <source>
        <strain evidence="11">CG23_combo_of_CG06-09_8_20_14_all_37_13</strain>
    </source>
</reference>
<dbReference type="GO" id="GO:0006261">
    <property type="term" value="P:DNA-templated DNA replication"/>
    <property type="evidence" value="ECO:0007669"/>
    <property type="project" value="TreeGrafter"/>
</dbReference>
<comment type="catalytic activity">
    <reaction evidence="8">
        <text>DNA(n) + a 2'-deoxyribonucleoside 5'-triphosphate = DNA(n+1) + diphosphate</text>
        <dbReference type="Rhea" id="RHEA:22508"/>
        <dbReference type="Rhea" id="RHEA-COMP:17339"/>
        <dbReference type="Rhea" id="RHEA-COMP:17340"/>
        <dbReference type="ChEBI" id="CHEBI:33019"/>
        <dbReference type="ChEBI" id="CHEBI:61560"/>
        <dbReference type="ChEBI" id="CHEBI:173112"/>
        <dbReference type="EC" id="2.7.7.7"/>
    </reaction>
</comment>
<dbReference type="Pfam" id="PF21694">
    <property type="entry name" value="DNA_pol3_delta_C"/>
    <property type="match status" value="1"/>
</dbReference>
<dbReference type="InterPro" id="IPR027417">
    <property type="entry name" value="P-loop_NTPase"/>
</dbReference>
<dbReference type="Pfam" id="PF06144">
    <property type="entry name" value="DNA_pol3_delta"/>
    <property type="match status" value="1"/>
</dbReference>
<evidence type="ECO:0000256" key="1">
    <source>
        <dbReference type="ARBA" id="ARBA00012417"/>
    </source>
</evidence>
<dbReference type="SUPFAM" id="SSF52540">
    <property type="entry name" value="P-loop containing nucleoside triphosphate hydrolases"/>
    <property type="match status" value="1"/>
</dbReference>
<dbReference type="Gene3D" id="3.40.50.300">
    <property type="entry name" value="P-loop containing nucleotide triphosphate hydrolases"/>
    <property type="match status" value="1"/>
</dbReference>
<dbReference type="EMBL" id="PCRH01000071">
    <property type="protein sequence ID" value="PIP16816.1"/>
    <property type="molecule type" value="Genomic_DNA"/>
</dbReference>
<dbReference type="Proteomes" id="UP000231480">
    <property type="component" value="Unassembled WGS sequence"/>
</dbReference>
<feature type="domain" description="DNA polymerase III delta subunit-like C-terminal" evidence="10">
    <location>
        <begin position="191"/>
        <end position="309"/>
    </location>
</feature>
<gene>
    <name evidence="11" type="primary">holA</name>
    <name evidence="11" type="ORF">COX44_03310</name>
</gene>